<evidence type="ECO:0000313" key="1">
    <source>
        <dbReference type="EMBL" id="ACV59380.1"/>
    </source>
</evidence>
<dbReference type="RefSeq" id="WP_012811623.1">
    <property type="nucleotide sequence ID" value="NC_013205.1"/>
</dbReference>
<dbReference type="EMBL" id="CP001727">
    <property type="protein sequence ID" value="ACV59380.1"/>
    <property type="molecule type" value="Genomic_DNA"/>
</dbReference>
<sequence>MQVSERAAQALFRLAREELAPAEFIRIDRAYQCGGPRFQVVIDDVSTPLDSVIRVSGTDGDVEVTVGQALVKLLEGVVLDYSEDGFVFGETAPVGC</sequence>
<name>C8WRW9_ALIAD</name>
<dbReference type="KEGG" id="aac:Aaci_2373"/>
<dbReference type="SUPFAM" id="SSF89360">
    <property type="entry name" value="HesB-like domain"/>
    <property type="match status" value="1"/>
</dbReference>
<dbReference type="Proteomes" id="UP000001917">
    <property type="component" value="Chromosome"/>
</dbReference>
<proteinExistence type="predicted"/>
<evidence type="ECO:0008006" key="3">
    <source>
        <dbReference type="Google" id="ProtNLM"/>
    </source>
</evidence>
<organism evidence="1 2">
    <name type="scientific">Alicyclobacillus acidocaldarius subsp. acidocaldarius (strain ATCC 27009 / DSM 446 / BCRC 14685 / JCM 5260 / KCTC 1825 / NBRC 15652 / NCIMB 11725 / NRRL B-14509 / 104-IA)</name>
    <name type="common">Bacillus acidocaldarius</name>
    <dbReference type="NCBI Taxonomy" id="521098"/>
    <lineage>
        <taxon>Bacteria</taxon>
        <taxon>Bacillati</taxon>
        <taxon>Bacillota</taxon>
        <taxon>Bacilli</taxon>
        <taxon>Bacillales</taxon>
        <taxon>Alicyclobacillaceae</taxon>
        <taxon>Alicyclobacillus</taxon>
    </lineage>
</organism>
<protein>
    <recommendedName>
        <fullName evidence="3">HesB/YadR/YfhF-family protein</fullName>
    </recommendedName>
</protein>
<dbReference type="Gene3D" id="2.60.300.12">
    <property type="entry name" value="HesB-like domain"/>
    <property type="match status" value="1"/>
</dbReference>
<keyword evidence="2" id="KW-1185">Reference proteome</keyword>
<reference evidence="2" key="1">
    <citation type="submission" date="2009-09" db="EMBL/GenBank/DDBJ databases">
        <title>The complete chromosome of Alicyclobacillus acidocaldarius subsp. acidocaldarius DSM 446.</title>
        <authorList>
            <consortium name="US DOE Joint Genome Institute (JGI-PGF)"/>
            <person name="Lucas S."/>
            <person name="Copeland A."/>
            <person name="Lapidus A."/>
            <person name="Glavina del Rio T."/>
            <person name="Dalin E."/>
            <person name="Tice H."/>
            <person name="Bruce D."/>
            <person name="Goodwin L."/>
            <person name="Pitluck S."/>
            <person name="Kyrpides N."/>
            <person name="Mavromatis K."/>
            <person name="Ivanova N."/>
            <person name="Ovchinnikova G."/>
            <person name="Chertkov O."/>
            <person name="Sims D."/>
            <person name="Brettin T."/>
            <person name="Detter J.C."/>
            <person name="Han C."/>
            <person name="Larimer F."/>
            <person name="Land M."/>
            <person name="Hauser L."/>
            <person name="Markowitz V."/>
            <person name="Cheng J.-F."/>
            <person name="Hugenholtz P."/>
            <person name="Woyke T."/>
            <person name="Wu D."/>
            <person name="Pukall R."/>
            <person name="Klenk H.-P."/>
            <person name="Eisen J.A."/>
        </authorList>
    </citation>
    <scope>NUCLEOTIDE SEQUENCE [LARGE SCALE GENOMIC DNA]</scope>
    <source>
        <strain evidence="2">ATCC 27009 / DSM 446 / BCRC 14685 / JCM 5260 / KCTC 1825 / NBRC 15652 / NCIMB 11725 / NRRL B-14509 / 104-IA</strain>
    </source>
</reference>
<reference evidence="1 2" key="2">
    <citation type="journal article" date="2010" name="Stand. Genomic Sci.">
        <title>Complete genome sequence of Alicyclobacillus acidocaldarius type strain (104-IA).</title>
        <authorList>
            <person name="Mavromatis K."/>
            <person name="Sikorski J."/>
            <person name="Lapidus A."/>
            <person name="Glavina Del Rio T."/>
            <person name="Copeland A."/>
            <person name="Tice H."/>
            <person name="Cheng J.F."/>
            <person name="Lucas S."/>
            <person name="Chen F."/>
            <person name="Nolan M."/>
            <person name="Bruce D."/>
            <person name="Goodwin L."/>
            <person name="Pitluck S."/>
            <person name="Ivanova N."/>
            <person name="Ovchinnikova G."/>
            <person name="Pati A."/>
            <person name="Chen A."/>
            <person name="Palaniappan K."/>
            <person name="Land M."/>
            <person name="Hauser L."/>
            <person name="Chang Y.J."/>
            <person name="Jeffries C.D."/>
            <person name="Chain P."/>
            <person name="Meincke L."/>
            <person name="Sims D."/>
            <person name="Chertkov O."/>
            <person name="Han C."/>
            <person name="Brettin T."/>
            <person name="Detter J.C."/>
            <person name="Wahrenburg C."/>
            <person name="Rohde M."/>
            <person name="Pukall R."/>
            <person name="Goker M."/>
            <person name="Bristow J."/>
            <person name="Eisen J.A."/>
            <person name="Markowitz V."/>
            <person name="Hugenholtz P."/>
            <person name="Klenk H.P."/>
            <person name="Kyrpides N.C."/>
        </authorList>
    </citation>
    <scope>NUCLEOTIDE SEQUENCE [LARGE SCALE GENOMIC DNA]</scope>
    <source>
        <strain evidence="2">ATCC 27009 / DSM 446 / BCRC 14685 / JCM 5260 / KCTC 1825 / NBRC 15652 / NCIMB 11725 / NRRL B-14509 / 104-IA</strain>
    </source>
</reference>
<gene>
    <name evidence="1" type="ordered locus">Aaci_2373</name>
</gene>
<dbReference type="AlphaFoldDB" id="C8WRW9"/>
<accession>C8WRW9</accession>
<evidence type="ECO:0000313" key="2">
    <source>
        <dbReference type="Proteomes" id="UP000001917"/>
    </source>
</evidence>
<dbReference type="STRING" id="521098.Aaci_2373"/>
<dbReference type="HOGENOM" id="CLU_2353650_0_0_9"/>
<dbReference type="InterPro" id="IPR035903">
    <property type="entry name" value="HesB-like_dom_sf"/>
</dbReference>
<dbReference type="eggNOG" id="COG0316">
    <property type="taxonomic scope" value="Bacteria"/>
</dbReference>